<dbReference type="Gene3D" id="1.10.40.40">
    <property type="entry name" value="Deoxyribonucleotidase, domain 2"/>
    <property type="match status" value="1"/>
</dbReference>
<dbReference type="SFLD" id="SFLDG01146">
    <property type="entry name" value="C1.2.2"/>
    <property type="match status" value="1"/>
</dbReference>
<dbReference type="OrthoDB" id="278110at2"/>
<protein>
    <submittedName>
        <fullName evidence="3">5'(3')-deoxyribonucleotidase</fullName>
    </submittedName>
</protein>
<name>A0A1W2BTS4_9SPHI</name>
<gene>
    <name evidence="3" type="ORF">SAMN04488524_2630</name>
</gene>
<keyword evidence="4" id="KW-1185">Reference proteome</keyword>
<dbReference type="RefSeq" id="WP_084239231.1">
    <property type="nucleotide sequence ID" value="NZ_FWXT01000001.1"/>
</dbReference>
<dbReference type="Pfam" id="PF06941">
    <property type="entry name" value="NT5C"/>
    <property type="match status" value="1"/>
</dbReference>
<dbReference type="EMBL" id="FWXT01000001">
    <property type="protein sequence ID" value="SMC76380.1"/>
    <property type="molecule type" value="Genomic_DNA"/>
</dbReference>
<dbReference type="Gene3D" id="3.40.50.1000">
    <property type="entry name" value="HAD superfamily/HAD-like"/>
    <property type="match status" value="1"/>
</dbReference>
<evidence type="ECO:0000313" key="3">
    <source>
        <dbReference type="EMBL" id="SMC76380.1"/>
    </source>
</evidence>
<dbReference type="STRING" id="151894.SAMN04488524_2630"/>
<evidence type="ECO:0000313" key="4">
    <source>
        <dbReference type="Proteomes" id="UP000192756"/>
    </source>
</evidence>
<dbReference type="PANTHER" id="PTHR16504:SF4">
    <property type="entry name" value="5'(3')-DEOXYRIBONUCLEOTIDASE"/>
    <property type="match status" value="1"/>
</dbReference>
<dbReference type="PANTHER" id="PTHR16504">
    <property type="entry name" value="5'(3')-DEOXYRIBONUCLEOTIDASE"/>
    <property type="match status" value="1"/>
</dbReference>
<evidence type="ECO:0000256" key="1">
    <source>
        <dbReference type="ARBA" id="ARBA00009589"/>
    </source>
</evidence>
<dbReference type="InterPro" id="IPR023214">
    <property type="entry name" value="HAD_sf"/>
</dbReference>
<accession>A0A1W2BTS4</accession>
<dbReference type="SUPFAM" id="SSF56784">
    <property type="entry name" value="HAD-like"/>
    <property type="match status" value="1"/>
</dbReference>
<reference evidence="4" key="1">
    <citation type="submission" date="2017-04" db="EMBL/GenBank/DDBJ databases">
        <authorList>
            <person name="Varghese N."/>
            <person name="Submissions S."/>
        </authorList>
    </citation>
    <scope>NUCLEOTIDE SEQUENCE [LARGE SCALE GENOMIC DNA]</scope>
    <source>
        <strain evidence="4">DSM 12126</strain>
    </source>
</reference>
<feature type="active site" description="Nucleophile" evidence="2">
    <location>
        <position position="8"/>
    </location>
</feature>
<comment type="similarity">
    <text evidence="1">Belongs to the 5'(3')-deoxyribonucleotidase family.</text>
</comment>
<organism evidence="3 4">
    <name type="scientific">Pedobacter africanus</name>
    <dbReference type="NCBI Taxonomy" id="151894"/>
    <lineage>
        <taxon>Bacteria</taxon>
        <taxon>Pseudomonadati</taxon>
        <taxon>Bacteroidota</taxon>
        <taxon>Sphingobacteriia</taxon>
        <taxon>Sphingobacteriales</taxon>
        <taxon>Sphingobacteriaceae</taxon>
        <taxon>Pedobacter</taxon>
    </lineage>
</organism>
<dbReference type="InterPro" id="IPR036412">
    <property type="entry name" value="HAD-like_sf"/>
</dbReference>
<dbReference type="InterPro" id="IPR010708">
    <property type="entry name" value="5'(3')-deoxyribonucleotidase"/>
</dbReference>
<dbReference type="SFLD" id="SFLDS00003">
    <property type="entry name" value="Haloacid_Dehalogenase"/>
    <property type="match status" value="1"/>
</dbReference>
<dbReference type="GO" id="GO:0008253">
    <property type="term" value="F:5'-nucleotidase activity"/>
    <property type="evidence" value="ECO:0007669"/>
    <property type="project" value="InterPro"/>
</dbReference>
<dbReference type="AlphaFoldDB" id="A0A1W2BTS4"/>
<proteinExistence type="inferred from homology"/>
<dbReference type="Proteomes" id="UP000192756">
    <property type="component" value="Unassembled WGS sequence"/>
</dbReference>
<sequence>MKKTIGIDMDGVLANIEAQWLNWYERDYGVKLGHEVFIGVKESDAFPDKEAVKKFVYSPGFFRTIPVMEGAVAAVKKLAEDFEIYIVSAAMEFPLSLFEKREWLAEHFPFISWKNIIFCGDKSVVNTDYLIDDHCKNLDYCKGMPIMFTAGHNTNHTHHTRVNNWQEVLVLMEEEKYQSEALSVK</sequence>
<dbReference type="GO" id="GO:0009223">
    <property type="term" value="P:pyrimidine deoxyribonucleotide catabolic process"/>
    <property type="evidence" value="ECO:0007669"/>
    <property type="project" value="TreeGrafter"/>
</dbReference>
<dbReference type="SFLD" id="SFLDG01126">
    <property type="entry name" value="C1.2:_Nucleotidase_Like"/>
    <property type="match status" value="1"/>
</dbReference>
<evidence type="ECO:0000256" key="2">
    <source>
        <dbReference type="PIRSR" id="PIRSR610708-1"/>
    </source>
</evidence>
<feature type="active site" description="Proton donor" evidence="2">
    <location>
        <position position="10"/>
    </location>
</feature>